<dbReference type="GO" id="GO:0016491">
    <property type="term" value="F:oxidoreductase activity"/>
    <property type="evidence" value="ECO:0007669"/>
    <property type="project" value="UniProtKB-KW"/>
</dbReference>
<dbReference type="SUPFAM" id="SSF51735">
    <property type="entry name" value="NAD(P)-binding Rossmann-fold domains"/>
    <property type="match status" value="1"/>
</dbReference>
<dbReference type="Proteomes" id="UP000192707">
    <property type="component" value="Unassembled WGS sequence"/>
</dbReference>
<dbReference type="PRINTS" id="PR00080">
    <property type="entry name" value="SDRFAMILY"/>
</dbReference>
<dbReference type="Pfam" id="PF00106">
    <property type="entry name" value="adh_short"/>
    <property type="match status" value="1"/>
</dbReference>
<keyword evidence="5" id="KW-1185">Reference proteome</keyword>
<dbReference type="InterPro" id="IPR051687">
    <property type="entry name" value="Peroxisomal_Beta-Oxidation"/>
</dbReference>
<dbReference type="PANTHER" id="PTHR45024">
    <property type="entry name" value="DEHYDROGENASES, SHORT CHAIN"/>
    <property type="match status" value="1"/>
</dbReference>
<comment type="similarity">
    <text evidence="1 3">Belongs to the short-chain dehydrogenases/reductases (SDR) family.</text>
</comment>
<evidence type="ECO:0008006" key="6">
    <source>
        <dbReference type="Google" id="ProtNLM"/>
    </source>
</evidence>
<dbReference type="OrthoDB" id="9808187at2"/>
<accession>A0A1W9Z832</accession>
<dbReference type="InterPro" id="IPR036291">
    <property type="entry name" value="NAD(P)-bd_dom_sf"/>
</dbReference>
<protein>
    <recommendedName>
        <fullName evidence="6">Short-chain dehydrogenase</fullName>
    </recommendedName>
</protein>
<dbReference type="EMBL" id="MVHG01000088">
    <property type="protein sequence ID" value="ORA08805.1"/>
    <property type="molecule type" value="Genomic_DNA"/>
</dbReference>
<evidence type="ECO:0000313" key="5">
    <source>
        <dbReference type="Proteomes" id="UP000192707"/>
    </source>
</evidence>
<evidence type="ECO:0000256" key="2">
    <source>
        <dbReference type="ARBA" id="ARBA00023002"/>
    </source>
</evidence>
<comment type="caution">
    <text evidence="4">The sequence shown here is derived from an EMBL/GenBank/DDBJ whole genome shotgun (WGS) entry which is preliminary data.</text>
</comment>
<organism evidence="4 5">
    <name type="scientific">Mycobacterium arosiense ATCC BAA-1401 = DSM 45069</name>
    <dbReference type="NCBI Taxonomy" id="1265311"/>
    <lineage>
        <taxon>Bacteria</taxon>
        <taxon>Bacillati</taxon>
        <taxon>Actinomycetota</taxon>
        <taxon>Actinomycetes</taxon>
        <taxon>Mycobacteriales</taxon>
        <taxon>Mycobacteriaceae</taxon>
        <taxon>Mycobacterium</taxon>
        <taxon>Mycobacterium avium complex (MAC)</taxon>
    </lineage>
</organism>
<dbReference type="InterPro" id="IPR002347">
    <property type="entry name" value="SDR_fam"/>
</dbReference>
<proteinExistence type="inferred from homology"/>
<evidence type="ECO:0000256" key="1">
    <source>
        <dbReference type="ARBA" id="ARBA00006484"/>
    </source>
</evidence>
<dbReference type="RefSeq" id="WP_142279557.1">
    <property type="nucleotide sequence ID" value="NZ_MVHG01000088.1"/>
</dbReference>
<keyword evidence="2" id="KW-0560">Oxidoreductase</keyword>
<dbReference type="AlphaFoldDB" id="A0A1W9Z832"/>
<gene>
    <name evidence="4" type="ORF">BST14_23365</name>
</gene>
<dbReference type="Gene3D" id="3.40.50.720">
    <property type="entry name" value="NAD(P)-binding Rossmann-like Domain"/>
    <property type="match status" value="2"/>
</dbReference>
<evidence type="ECO:0000256" key="3">
    <source>
        <dbReference type="RuleBase" id="RU000363"/>
    </source>
</evidence>
<dbReference type="PANTHER" id="PTHR45024:SF2">
    <property type="entry name" value="SCP2 DOMAIN-CONTAINING PROTEIN"/>
    <property type="match status" value="1"/>
</dbReference>
<name>A0A1W9Z832_MYCAI</name>
<sequence length="310" mass="32876">MKQLNFEGRVAIVTGGGRGMGREHALLLARRGANVVVNDAGVELDGRGSDPEYAEAVAKEIAAAGGTATANFDDVREKGTGKTLVEQALDEYGRVDIVINNAGILCANLFPEQTDYELVALVEVHLYGTARLAQAAWPYLAKAGHGRIVNTTSSAAFGMVRNSCYGAAKGGVFGLTRTLALEGAEFGIRANCIAPAGWTRMAIESAGDDLLTPEMWKFAEHAMPPAVDAGVVGFLAHESCQLTGEVLSYSGGRLARWVLAETEGIEVGDELTPEDVAGKLEAITSIETLHQFRSATEQLAYTQEKMRATS</sequence>
<dbReference type="PRINTS" id="PR00081">
    <property type="entry name" value="GDHRDH"/>
</dbReference>
<evidence type="ECO:0000313" key="4">
    <source>
        <dbReference type="EMBL" id="ORA08805.1"/>
    </source>
</evidence>
<reference evidence="4 5" key="1">
    <citation type="submission" date="2016-12" db="EMBL/GenBank/DDBJ databases">
        <title>The new phylogeny of genus Mycobacterium.</title>
        <authorList>
            <person name="Tortoli E."/>
            <person name="Trovato A."/>
            <person name="Cirillo D.M."/>
        </authorList>
    </citation>
    <scope>NUCLEOTIDE SEQUENCE [LARGE SCALE GENOMIC DNA]</scope>
    <source>
        <strain evidence="4 5">DSM 45069</strain>
    </source>
</reference>